<feature type="region of interest" description="Disordered" evidence="1">
    <location>
        <begin position="170"/>
        <end position="200"/>
    </location>
</feature>
<accession>A0A8H4VT27</accession>
<gene>
    <name evidence="2" type="ORF">G7Y89_g14874</name>
</gene>
<evidence type="ECO:0000313" key="2">
    <source>
        <dbReference type="EMBL" id="KAF4618974.1"/>
    </source>
</evidence>
<comment type="caution">
    <text evidence="2">The sequence shown here is derived from an EMBL/GenBank/DDBJ whole genome shotgun (WGS) entry which is preliminary data.</text>
</comment>
<dbReference type="EMBL" id="JAAMPI010002089">
    <property type="protein sequence ID" value="KAF4618974.1"/>
    <property type="molecule type" value="Genomic_DNA"/>
</dbReference>
<evidence type="ECO:0000256" key="1">
    <source>
        <dbReference type="SAM" id="MobiDB-lite"/>
    </source>
</evidence>
<sequence>MNTNKIFRPNKPEQTYWEEDCTDHHGEKSLLGNRNVVFSQFAVVARLESYDDAAADEDADDEADVEECGADSAFFGEDDGELQWHDEMFLNEVLEINCFFFRDVVDGEILRPRSEIAGSFAEDGFLVRFFENEDVEDEGQGPMMPAPTMGETKGPMNTSEKKAIAISRVSLSKRSENAPPTTASGQEANTPAKYRVSIKV</sequence>
<reference evidence="2 3" key="1">
    <citation type="submission" date="2020-03" db="EMBL/GenBank/DDBJ databases">
        <title>Draft Genome Sequence of Cudoniella acicularis.</title>
        <authorList>
            <person name="Buettner E."/>
            <person name="Kellner H."/>
        </authorList>
    </citation>
    <scope>NUCLEOTIDE SEQUENCE [LARGE SCALE GENOMIC DNA]</scope>
    <source>
        <strain evidence="2 3">DSM 108380</strain>
    </source>
</reference>
<evidence type="ECO:0000313" key="3">
    <source>
        <dbReference type="Proteomes" id="UP000566819"/>
    </source>
</evidence>
<feature type="compositionally biased region" description="Polar residues" evidence="1">
    <location>
        <begin position="178"/>
        <end position="189"/>
    </location>
</feature>
<dbReference type="Proteomes" id="UP000566819">
    <property type="component" value="Unassembled WGS sequence"/>
</dbReference>
<protein>
    <submittedName>
        <fullName evidence="2">Uncharacterized protein</fullName>
    </submittedName>
</protein>
<organism evidence="2 3">
    <name type="scientific">Cudoniella acicularis</name>
    <dbReference type="NCBI Taxonomy" id="354080"/>
    <lineage>
        <taxon>Eukaryota</taxon>
        <taxon>Fungi</taxon>
        <taxon>Dikarya</taxon>
        <taxon>Ascomycota</taxon>
        <taxon>Pezizomycotina</taxon>
        <taxon>Leotiomycetes</taxon>
        <taxon>Helotiales</taxon>
        <taxon>Tricladiaceae</taxon>
        <taxon>Cudoniella</taxon>
    </lineage>
</organism>
<proteinExistence type="predicted"/>
<name>A0A8H4VT27_9HELO</name>
<dbReference type="AlphaFoldDB" id="A0A8H4VT27"/>
<keyword evidence="3" id="KW-1185">Reference proteome</keyword>